<dbReference type="STRING" id="229203.SAMN05444338_1141"/>
<proteinExistence type="predicted"/>
<protein>
    <submittedName>
        <fullName evidence="1">Uncharacterized protein</fullName>
    </submittedName>
</protein>
<dbReference type="Proteomes" id="UP000198569">
    <property type="component" value="Unassembled WGS sequence"/>
</dbReference>
<sequence>MRKLKINFHGESWTLKKFECSDYEIKKCLKVAARMKLPLATALLDPFFYYYLKIPAIASTEHLPGTKWSGLLDSARNQIEIWYDGKKIKKLHIADIDQDLLLFPLYNRNKIEITEEYSPGIYVEQQVIGFVGSYELNIESFDLEDLQFHLLQFNDKLLLQPPTYSNQKLRFKKKETLLTYQNGFEVE</sequence>
<keyword evidence="2" id="KW-1185">Reference proteome</keyword>
<organism evidence="1 2">
    <name type="scientific">Flavobacterium degerlachei</name>
    <dbReference type="NCBI Taxonomy" id="229203"/>
    <lineage>
        <taxon>Bacteria</taxon>
        <taxon>Pseudomonadati</taxon>
        <taxon>Bacteroidota</taxon>
        <taxon>Flavobacteriia</taxon>
        <taxon>Flavobacteriales</taxon>
        <taxon>Flavobacteriaceae</taxon>
        <taxon>Flavobacterium</taxon>
    </lineage>
</organism>
<name>A0A1H3E0I7_9FLAO</name>
<evidence type="ECO:0000313" key="2">
    <source>
        <dbReference type="Proteomes" id="UP000198569"/>
    </source>
</evidence>
<reference evidence="2" key="1">
    <citation type="submission" date="2016-10" db="EMBL/GenBank/DDBJ databases">
        <authorList>
            <person name="Varghese N."/>
            <person name="Submissions S."/>
        </authorList>
    </citation>
    <scope>NUCLEOTIDE SEQUENCE [LARGE SCALE GENOMIC DNA]</scope>
    <source>
        <strain evidence="2">DSM 15718</strain>
    </source>
</reference>
<accession>A0A1H3E0I7</accession>
<evidence type="ECO:0000313" key="1">
    <source>
        <dbReference type="EMBL" id="SDX72215.1"/>
    </source>
</evidence>
<dbReference type="EMBL" id="FNMV01000014">
    <property type="protein sequence ID" value="SDX72215.1"/>
    <property type="molecule type" value="Genomic_DNA"/>
</dbReference>
<dbReference type="AlphaFoldDB" id="A0A1H3E0I7"/>
<gene>
    <name evidence="1" type="ORF">SAMN05444338_1141</name>
</gene>